<gene>
    <name evidence="1" type="ORF">PISMIDRAFT_389051</name>
</gene>
<organism evidence="1 2">
    <name type="scientific">Pisolithus microcarpus 441</name>
    <dbReference type="NCBI Taxonomy" id="765257"/>
    <lineage>
        <taxon>Eukaryota</taxon>
        <taxon>Fungi</taxon>
        <taxon>Dikarya</taxon>
        <taxon>Basidiomycota</taxon>
        <taxon>Agaricomycotina</taxon>
        <taxon>Agaricomycetes</taxon>
        <taxon>Agaricomycetidae</taxon>
        <taxon>Boletales</taxon>
        <taxon>Sclerodermatineae</taxon>
        <taxon>Pisolithaceae</taxon>
        <taxon>Pisolithus</taxon>
    </lineage>
</organism>
<dbReference type="HOGENOM" id="CLU_2027658_0_0_1"/>
<dbReference type="OrthoDB" id="10640068at2759"/>
<reference evidence="2" key="2">
    <citation type="submission" date="2015-01" db="EMBL/GenBank/DDBJ databases">
        <title>Evolutionary Origins and Diversification of the Mycorrhizal Mutualists.</title>
        <authorList>
            <consortium name="DOE Joint Genome Institute"/>
            <consortium name="Mycorrhizal Genomics Consortium"/>
            <person name="Kohler A."/>
            <person name="Kuo A."/>
            <person name="Nagy L.G."/>
            <person name="Floudas D."/>
            <person name="Copeland A."/>
            <person name="Barry K.W."/>
            <person name="Cichocki N."/>
            <person name="Veneault-Fourrey C."/>
            <person name="LaButti K."/>
            <person name="Lindquist E.A."/>
            <person name="Lipzen A."/>
            <person name="Lundell T."/>
            <person name="Morin E."/>
            <person name="Murat C."/>
            <person name="Riley R."/>
            <person name="Ohm R."/>
            <person name="Sun H."/>
            <person name="Tunlid A."/>
            <person name="Henrissat B."/>
            <person name="Grigoriev I.V."/>
            <person name="Hibbett D.S."/>
            <person name="Martin F."/>
        </authorList>
    </citation>
    <scope>NUCLEOTIDE SEQUENCE [LARGE SCALE GENOMIC DNA]</scope>
    <source>
        <strain evidence="2">441</strain>
    </source>
</reference>
<sequence>MTGIQELLWCSSIFSLRVAGLRLRIFGISHVPGTLLVALPSHLGVVMHPLLPVHHGTSYPHCFLNTAAIHLPGSHTAMICELLGVTNDESAISDTGLGYSTKSLSYHLLPACGVASHYLFRP</sequence>
<protein>
    <submittedName>
        <fullName evidence="1">Uncharacterized protein</fullName>
    </submittedName>
</protein>
<evidence type="ECO:0000313" key="1">
    <source>
        <dbReference type="EMBL" id="KIK30215.1"/>
    </source>
</evidence>
<proteinExistence type="predicted"/>
<keyword evidence="2" id="KW-1185">Reference proteome</keyword>
<evidence type="ECO:0000313" key="2">
    <source>
        <dbReference type="Proteomes" id="UP000054018"/>
    </source>
</evidence>
<dbReference type="EMBL" id="KN833687">
    <property type="protein sequence ID" value="KIK30215.1"/>
    <property type="molecule type" value="Genomic_DNA"/>
</dbReference>
<accession>A0A0C9YYJ8</accession>
<dbReference type="AlphaFoldDB" id="A0A0C9YYJ8"/>
<reference evidence="1 2" key="1">
    <citation type="submission" date="2014-04" db="EMBL/GenBank/DDBJ databases">
        <authorList>
            <consortium name="DOE Joint Genome Institute"/>
            <person name="Kuo A."/>
            <person name="Kohler A."/>
            <person name="Costa M.D."/>
            <person name="Nagy L.G."/>
            <person name="Floudas D."/>
            <person name="Copeland A."/>
            <person name="Barry K.W."/>
            <person name="Cichocki N."/>
            <person name="Veneault-Fourrey C."/>
            <person name="LaButti K."/>
            <person name="Lindquist E.A."/>
            <person name="Lipzen A."/>
            <person name="Lundell T."/>
            <person name="Morin E."/>
            <person name="Murat C."/>
            <person name="Sun H."/>
            <person name="Tunlid A."/>
            <person name="Henrissat B."/>
            <person name="Grigoriev I.V."/>
            <person name="Hibbett D.S."/>
            <person name="Martin F."/>
            <person name="Nordberg H.P."/>
            <person name="Cantor M.N."/>
            <person name="Hua S.X."/>
        </authorList>
    </citation>
    <scope>NUCLEOTIDE SEQUENCE [LARGE SCALE GENOMIC DNA]</scope>
    <source>
        <strain evidence="1 2">441</strain>
    </source>
</reference>
<dbReference type="Proteomes" id="UP000054018">
    <property type="component" value="Unassembled WGS sequence"/>
</dbReference>
<name>A0A0C9YYJ8_9AGAM</name>